<feature type="non-terminal residue" evidence="2">
    <location>
        <position position="385"/>
    </location>
</feature>
<evidence type="ECO:0000313" key="2">
    <source>
        <dbReference type="EMBL" id="KKK95694.1"/>
    </source>
</evidence>
<evidence type="ECO:0000256" key="1">
    <source>
        <dbReference type="SAM" id="MobiDB-lite"/>
    </source>
</evidence>
<comment type="caution">
    <text evidence="2">The sequence shown here is derived from an EMBL/GenBank/DDBJ whole genome shotgun (WGS) entry which is preliminary data.</text>
</comment>
<feature type="region of interest" description="Disordered" evidence="1">
    <location>
        <begin position="113"/>
        <end position="159"/>
    </location>
</feature>
<organism evidence="2">
    <name type="scientific">marine sediment metagenome</name>
    <dbReference type="NCBI Taxonomy" id="412755"/>
    <lineage>
        <taxon>unclassified sequences</taxon>
        <taxon>metagenomes</taxon>
        <taxon>ecological metagenomes</taxon>
    </lineage>
</organism>
<name>A0A0F9BZ96_9ZZZZ</name>
<dbReference type="EMBL" id="LAZR01046799">
    <property type="protein sequence ID" value="KKK95694.1"/>
    <property type="molecule type" value="Genomic_DNA"/>
</dbReference>
<gene>
    <name evidence="2" type="ORF">LCGC14_2670240</name>
</gene>
<dbReference type="AlphaFoldDB" id="A0A0F9BZ96"/>
<reference evidence="2" key="1">
    <citation type="journal article" date="2015" name="Nature">
        <title>Complex archaea that bridge the gap between prokaryotes and eukaryotes.</title>
        <authorList>
            <person name="Spang A."/>
            <person name="Saw J.H."/>
            <person name="Jorgensen S.L."/>
            <person name="Zaremba-Niedzwiedzka K."/>
            <person name="Martijn J."/>
            <person name="Lind A.E."/>
            <person name="van Eijk R."/>
            <person name="Schleper C."/>
            <person name="Guy L."/>
            <person name="Ettema T.J."/>
        </authorList>
    </citation>
    <scope>NUCLEOTIDE SEQUENCE</scope>
</reference>
<sequence length="385" mass="43535">MILAAAAIALAAVSVRADERPHEVREVREVRNLREVRGTFVRLSEEVFGEKQHLALVVKPADRDGQVTILVPKNADLAVLARRLKPGEKVEIGVVTDGGRTWVKRIEAEGLRRRRDGDRRPDAERRERRPDRERRERAERDRPDRERREGERRDRPRPRGEFGELAALLRDLRVEVQKMRNDIRDLRRWHRDAALRAKHVVEPWRALPDDADLFYYCTQCMNWLHPTVDPLAVKSAANVYALGQRESLYDPDTGELYCGRQNTGVAVRRLIDADLYHSSEPMDASAARAIRRHKRAARCSTTPLRSVHMIGRCQRLGKELWALCELCGALTQWEGAKLGRHGFTCEQHGRRGGGDAAAAAAAAAGRSRKRAAGGAVAAVYSERDA</sequence>
<proteinExistence type="predicted"/>
<accession>A0A0F9BZ96</accession>
<protein>
    <submittedName>
        <fullName evidence="2">Uncharacterized protein</fullName>
    </submittedName>
</protein>